<dbReference type="GeneID" id="98170841"/>
<dbReference type="InterPro" id="IPR001986">
    <property type="entry name" value="Enolpyruvate_Tfrase_dom"/>
</dbReference>
<evidence type="ECO:0000256" key="4">
    <source>
        <dbReference type="ARBA" id="ARBA00022618"/>
    </source>
</evidence>
<keyword evidence="9" id="KW-0961">Cell wall biogenesis/degradation</keyword>
<comment type="caution">
    <text evidence="17">The sequence shown here is derived from an EMBL/GenBank/DDBJ whole genome shotgun (WGS) entry which is preliminary data.</text>
</comment>
<dbReference type="Gene3D" id="3.65.10.10">
    <property type="entry name" value="Enolpyruvate transferase domain"/>
    <property type="match status" value="2"/>
</dbReference>
<keyword evidence="8" id="KW-0131">Cell cycle</keyword>
<keyword evidence="7" id="KW-0573">Peptidoglycan synthesis</keyword>
<comment type="subcellular location">
    <subcellularLocation>
        <location evidence="1">Cytoplasm</location>
    </subcellularLocation>
</comment>
<accession>A0ABQ0FWL4</accession>
<proteinExistence type="inferred from homology"/>
<evidence type="ECO:0000256" key="10">
    <source>
        <dbReference type="ARBA" id="ARBA00038367"/>
    </source>
</evidence>
<sequence>MAGDELKVKGGVTISGTVRVSGSKNATLFLMAAALLAQGKSVLVGASNVGDVRNFALLLDHLGATVSFTKSQVVIDTSQITSTKDSAHVPSELASRLRASVILLGPLLARHGQAKVGFSGGCTIGTRPIGQHLKGLKALGASITAQDGYLNATAPRVLRGAEIKLDTPSVTATVTLLLAAVLADGETSIVGAATEPEVEDLANYLLQMGADIKGHGTRCITIKGRNQLHGCHYSVMPDRIECGTLMIAAALVGNKLIVKGTRSEHLSILIDCLREIGADIQLDDADGSITISRAPKPKPTSLPTEPYPGFPTDLQPQIMALLLVAEGTSRITETVFQRRFQHGAGLARMGANISVVGNCATVEGVPKLLGAVVEGNDIRGYASLLVAALVAEGESIVRGVHHLDRGLEQLDMKLASVGADIHRVDDPLGGR</sequence>
<dbReference type="InterPro" id="IPR005750">
    <property type="entry name" value="UDP_GlcNAc_COvinyl_MurA"/>
</dbReference>
<evidence type="ECO:0000256" key="7">
    <source>
        <dbReference type="ARBA" id="ARBA00022984"/>
    </source>
</evidence>
<evidence type="ECO:0000256" key="1">
    <source>
        <dbReference type="ARBA" id="ARBA00004496"/>
    </source>
</evidence>
<feature type="domain" description="Enolpyruvate transferase" evidence="16">
    <location>
        <begin position="9"/>
        <end position="411"/>
    </location>
</feature>
<evidence type="ECO:0000256" key="13">
    <source>
        <dbReference type="ARBA" id="ARBA00042443"/>
    </source>
</evidence>
<evidence type="ECO:0000256" key="9">
    <source>
        <dbReference type="ARBA" id="ARBA00023316"/>
    </source>
</evidence>
<evidence type="ECO:0000256" key="6">
    <source>
        <dbReference type="ARBA" id="ARBA00022960"/>
    </source>
</evidence>
<evidence type="ECO:0000256" key="15">
    <source>
        <dbReference type="ARBA" id="ARBA00047527"/>
    </source>
</evidence>
<reference evidence="17 18" key="1">
    <citation type="submission" date="2024-09" db="EMBL/GenBank/DDBJ databases">
        <title>Itraconazole resistance in Madurella fahalii resulting from another homologue of gene encoding cytochrome P450 14-alpha sterol demethylase (CYP51).</title>
        <authorList>
            <person name="Yoshioka I."/>
            <person name="Fahal A.H."/>
            <person name="Kaneko S."/>
            <person name="Yaguchi T."/>
        </authorList>
    </citation>
    <scope>NUCLEOTIDE SEQUENCE [LARGE SCALE GENOMIC DNA]</scope>
    <source>
        <strain evidence="17 18">IFM 68171</strain>
    </source>
</reference>
<evidence type="ECO:0000256" key="12">
    <source>
        <dbReference type="ARBA" id="ARBA00039754"/>
    </source>
</evidence>
<dbReference type="PANTHER" id="PTHR43783:SF1">
    <property type="entry name" value="UDP-N-ACETYLGLUCOSAMINE 1-CARBOXYVINYLTRANSFERASE"/>
    <property type="match status" value="1"/>
</dbReference>
<evidence type="ECO:0000256" key="3">
    <source>
        <dbReference type="ARBA" id="ARBA00022490"/>
    </source>
</evidence>
<dbReference type="InterPro" id="IPR013792">
    <property type="entry name" value="RNA3'P_cycl/enolpyr_Trfase_a/b"/>
</dbReference>
<comment type="pathway">
    <text evidence="2">Cell wall biogenesis; peptidoglycan biosynthesis.</text>
</comment>
<dbReference type="InterPro" id="IPR050068">
    <property type="entry name" value="MurA_subfamily"/>
</dbReference>
<keyword evidence="6" id="KW-0133">Cell shape</keyword>
<keyword evidence="4" id="KW-0132">Cell division</keyword>
<gene>
    <name evidence="17" type="primary">murA2</name>
    <name evidence="17" type="ORF">MFIFM68171_00096</name>
</gene>
<dbReference type="InterPro" id="IPR036968">
    <property type="entry name" value="Enolpyruvate_Tfrase_sf"/>
</dbReference>
<dbReference type="HAMAP" id="MF_00111">
    <property type="entry name" value="MurA"/>
    <property type="match status" value="1"/>
</dbReference>
<evidence type="ECO:0000256" key="14">
    <source>
        <dbReference type="ARBA" id="ARBA00042842"/>
    </source>
</evidence>
<dbReference type="PANTHER" id="PTHR43783">
    <property type="entry name" value="UDP-N-ACETYLGLUCOSAMINE 1-CARBOXYVINYLTRANSFERASE"/>
    <property type="match status" value="1"/>
</dbReference>
<dbReference type="CDD" id="cd01555">
    <property type="entry name" value="UdpNAET"/>
    <property type="match status" value="1"/>
</dbReference>
<dbReference type="Pfam" id="PF00275">
    <property type="entry name" value="EPSP_synthase"/>
    <property type="match status" value="1"/>
</dbReference>
<keyword evidence="5" id="KW-0808">Transferase</keyword>
<evidence type="ECO:0000313" key="17">
    <source>
        <dbReference type="EMBL" id="GAB1309886.1"/>
    </source>
</evidence>
<dbReference type="NCBIfam" id="TIGR01072">
    <property type="entry name" value="murA"/>
    <property type="match status" value="1"/>
</dbReference>
<protein>
    <recommendedName>
        <fullName evidence="12">UDP-N-acetylglucosamine 1-carboxyvinyltransferase</fullName>
        <ecNumber evidence="11">2.5.1.7</ecNumber>
    </recommendedName>
    <alternativeName>
        <fullName evidence="13">Enoylpyruvate transferase</fullName>
    </alternativeName>
    <alternativeName>
        <fullName evidence="14">UDP-N-acetylglucosamine enolpyruvyl transferase</fullName>
    </alternativeName>
</protein>
<evidence type="ECO:0000313" key="18">
    <source>
        <dbReference type="Proteomes" id="UP001628179"/>
    </source>
</evidence>
<dbReference type="NCBIfam" id="NF006873">
    <property type="entry name" value="PRK09369.1"/>
    <property type="match status" value="1"/>
</dbReference>
<keyword evidence="3" id="KW-0963">Cytoplasm</keyword>
<comment type="catalytic activity">
    <reaction evidence="15">
        <text>phosphoenolpyruvate + UDP-N-acetyl-alpha-D-glucosamine = UDP-N-acetyl-3-O-(1-carboxyvinyl)-alpha-D-glucosamine + phosphate</text>
        <dbReference type="Rhea" id="RHEA:18681"/>
        <dbReference type="ChEBI" id="CHEBI:43474"/>
        <dbReference type="ChEBI" id="CHEBI:57705"/>
        <dbReference type="ChEBI" id="CHEBI:58702"/>
        <dbReference type="ChEBI" id="CHEBI:68483"/>
        <dbReference type="EC" id="2.5.1.7"/>
    </reaction>
</comment>
<dbReference type="EMBL" id="BAAFSV010000001">
    <property type="protein sequence ID" value="GAB1309886.1"/>
    <property type="molecule type" value="Genomic_DNA"/>
</dbReference>
<evidence type="ECO:0000256" key="5">
    <source>
        <dbReference type="ARBA" id="ARBA00022679"/>
    </source>
</evidence>
<evidence type="ECO:0000256" key="11">
    <source>
        <dbReference type="ARBA" id="ARBA00039108"/>
    </source>
</evidence>
<dbReference type="Proteomes" id="UP001628179">
    <property type="component" value="Unassembled WGS sequence"/>
</dbReference>
<dbReference type="EC" id="2.5.1.7" evidence="11"/>
<evidence type="ECO:0000259" key="16">
    <source>
        <dbReference type="Pfam" id="PF00275"/>
    </source>
</evidence>
<dbReference type="RefSeq" id="XP_070911619.1">
    <property type="nucleotide sequence ID" value="XM_071055518.1"/>
</dbReference>
<name>A0ABQ0FWL4_9PEZI</name>
<organism evidence="17 18">
    <name type="scientific">Madurella fahalii</name>
    <dbReference type="NCBI Taxonomy" id="1157608"/>
    <lineage>
        <taxon>Eukaryota</taxon>
        <taxon>Fungi</taxon>
        <taxon>Dikarya</taxon>
        <taxon>Ascomycota</taxon>
        <taxon>Pezizomycotina</taxon>
        <taxon>Sordariomycetes</taxon>
        <taxon>Sordariomycetidae</taxon>
        <taxon>Sordariales</taxon>
        <taxon>Sordariales incertae sedis</taxon>
        <taxon>Madurella</taxon>
    </lineage>
</organism>
<keyword evidence="18" id="KW-1185">Reference proteome</keyword>
<comment type="similarity">
    <text evidence="10">Belongs to the EPSP synthase family. MurA subfamily.</text>
</comment>
<evidence type="ECO:0000256" key="2">
    <source>
        <dbReference type="ARBA" id="ARBA00004752"/>
    </source>
</evidence>
<dbReference type="SUPFAM" id="SSF55205">
    <property type="entry name" value="EPT/RTPC-like"/>
    <property type="match status" value="1"/>
</dbReference>
<evidence type="ECO:0000256" key="8">
    <source>
        <dbReference type="ARBA" id="ARBA00023306"/>
    </source>
</evidence>